<dbReference type="PRINTS" id="PR00598">
    <property type="entry name" value="HTHMARR"/>
</dbReference>
<dbReference type="Gene3D" id="1.10.10.10">
    <property type="entry name" value="Winged helix-like DNA-binding domain superfamily/Winged helix DNA-binding domain"/>
    <property type="match status" value="1"/>
</dbReference>
<sequence>MRDFYWRSHRLVDRLMIAEGVSWARTRVLAEIDRRGPLRSTDIATGFGLAPRTVTEAIDGLERDGLARRDPDPLDRRAKRISLTEAGQAAAAASEASRIRYIQAVFGVLDPDECAEMVRLFDKLNERLEALTVETA</sequence>
<dbReference type="PANTHER" id="PTHR33164:SF57">
    <property type="entry name" value="MARR-FAMILY TRANSCRIPTIONAL REGULATOR"/>
    <property type="match status" value="1"/>
</dbReference>
<name>A0A1I6KJP1_9SPHN</name>
<dbReference type="Pfam" id="PF01047">
    <property type="entry name" value="MarR"/>
    <property type="match status" value="1"/>
</dbReference>
<keyword evidence="3" id="KW-1185">Reference proteome</keyword>
<gene>
    <name evidence="2" type="ORF">SAMN05192580_1807</name>
</gene>
<feature type="domain" description="HTH marR-type" evidence="1">
    <location>
        <begin position="1"/>
        <end position="126"/>
    </location>
</feature>
<proteinExistence type="predicted"/>
<dbReference type="AlphaFoldDB" id="A0A1I6KJP1"/>
<protein>
    <submittedName>
        <fullName evidence="2">Transcriptional regulator, MarR family</fullName>
    </submittedName>
</protein>
<dbReference type="SUPFAM" id="SSF46785">
    <property type="entry name" value="Winged helix' DNA-binding domain"/>
    <property type="match status" value="1"/>
</dbReference>
<evidence type="ECO:0000313" key="2">
    <source>
        <dbReference type="EMBL" id="SFR91374.1"/>
    </source>
</evidence>
<dbReference type="InterPro" id="IPR036390">
    <property type="entry name" value="WH_DNA-bd_sf"/>
</dbReference>
<dbReference type="PANTHER" id="PTHR33164">
    <property type="entry name" value="TRANSCRIPTIONAL REGULATOR, MARR FAMILY"/>
    <property type="match status" value="1"/>
</dbReference>
<reference evidence="2 3" key="1">
    <citation type="submission" date="2016-10" db="EMBL/GenBank/DDBJ databases">
        <authorList>
            <person name="de Groot N.N."/>
        </authorList>
    </citation>
    <scope>NUCLEOTIDE SEQUENCE [LARGE SCALE GENOMIC DNA]</scope>
    <source>
        <strain evidence="2 3">S5-249</strain>
    </source>
</reference>
<dbReference type="Proteomes" id="UP000198824">
    <property type="component" value="Unassembled WGS sequence"/>
</dbReference>
<organism evidence="2 3">
    <name type="scientific">Sphingomonas jatrophae</name>
    <dbReference type="NCBI Taxonomy" id="1166337"/>
    <lineage>
        <taxon>Bacteria</taxon>
        <taxon>Pseudomonadati</taxon>
        <taxon>Pseudomonadota</taxon>
        <taxon>Alphaproteobacteria</taxon>
        <taxon>Sphingomonadales</taxon>
        <taxon>Sphingomonadaceae</taxon>
        <taxon>Sphingomonas</taxon>
    </lineage>
</organism>
<dbReference type="EMBL" id="FOZG01000001">
    <property type="protein sequence ID" value="SFR91374.1"/>
    <property type="molecule type" value="Genomic_DNA"/>
</dbReference>
<dbReference type="STRING" id="1166337.SAMN05192580_1807"/>
<dbReference type="SMART" id="SM00347">
    <property type="entry name" value="HTH_MARR"/>
    <property type="match status" value="1"/>
</dbReference>
<dbReference type="GO" id="GO:0003700">
    <property type="term" value="F:DNA-binding transcription factor activity"/>
    <property type="evidence" value="ECO:0007669"/>
    <property type="project" value="InterPro"/>
</dbReference>
<dbReference type="InterPro" id="IPR000835">
    <property type="entry name" value="HTH_MarR-typ"/>
</dbReference>
<dbReference type="GO" id="GO:0006950">
    <property type="term" value="P:response to stress"/>
    <property type="evidence" value="ECO:0007669"/>
    <property type="project" value="TreeGrafter"/>
</dbReference>
<accession>A0A1I6KJP1</accession>
<dbReference type="InterPro" id="IPR036388">
    <property type="entry name" value="WH-like_DNA-bd_sf"/>
</dbReference>
<evidence type="ECO:0000259" key="1">
    <source>
        <dbReference type="PROSITE" id="PS50995"/>
    </source>
</evidence>
<dbReference type="InterPro" id="IPR039422">
    <property type="entry name" value="MarR/SlyA-like"/>
</dbReference>
<evidence type="ECO:0000313" key="3">
    <source>
        <dbReference type="Proteomes" id="UP000198824"/>
    </source>
</evidence>
<dbReference type="PROSITE" id="PS50995">
    <property type="entry name" value="HTH_MARR_2"/>
    <property type="match status" value="1"/>
</dbReference>